<protein>
    <submittedName>
        <fullName evidence="1">Uncharacterized protein</fullName>
    </submittedName>
</protein>
<proteinExistence type="predicted"/>
<organism evidence="1">
    <name type="scientific">uncultured Chloroflexia bacterium</name>
    <dbReference type="NCBI Taxonomy" id="1672391"/>
    <lineage>
        <taxon>Bacteria</taxon>
        <taxon>Bacillati</taxon>
        <taxon>Chloroflexota</taxon>
        <taxon>Chloroflexia</taxon>
        <taxon>environmental samples</taxon>
    </lineage>
</organism>
<dbReference type="AlphaFoldDB" id="A0A6J4J8Y8"/>
<sequence length="92" mass="9940">MVWNDRNHDGVSDKGELRSLSAAGIEKISLEVFGRTDLNPSLSESQVLGQSAVIFSDGRVTTAFDVALHSEPLPRSCGCSSSASLEYWQLIV</sequence>
<reference evidence="1" key="1">
    <citation type="submission" date="2020-02" db="EMBL/GenBank/DDBJ databases">
        <authorList>
            <person name="Meier V. D."/>
        </authorList>
    </citation>
    <scope>NUCLEOTIDE SEQUENCE</scope>
    <source>
        <strain evidence="1">AVDCRST_MAG93</strain>
    </source>
</reference>
<evidence type="ECO:0000313" key="1">
    <source>
        <dbReference type="EMBL" id="CAA9273585.1"/>
    </source>
</evidence>
<dbReference type="EMBL" id="CADCTR010000948">
    <property type="protein sequence ID" value="CAA9273585.1"/>
    <property type="molecule type" value="Genomic_DNA"/>
</dbReference>
<gene>
    <name evidence="1" type="ORF">AVDCRST_MAG93-2764</name>
</gene>
<accession>A0A6J4J8Y8</accession>
<name>A0A6J4J8Y8_9CHLR</name>